<dbReference type="InterPro" id="IPR004776">
    <property type="entry name" value="Mem_transp_PIN-like"/>
</dbReference>
<evidence type="ECO:0000256" key="2">
    <source>
        <dbReference type="ARBA" id="ARBA00022692"/>
    </source>
</evidence>
<keyword evidence="2 6" id="KW-0812">Transmembrane</keyword>
<feature type="transmembrane region" description="Helical" evidence="6">
    <location>
        <begin position="75"/>
        <end position="96"/>
    </location>
</feature>
<gene>
    <name evidence="7" type="ORF">EKO04_010457</name>
</gene>
<protein>
    <recommendedName>
        <fullName evidence="9">Transcription factor domain-containing protein</fullName>
    </recommendedName>
</protein>
<feature type="transmembrane region" description="Helical" evidence="6">
    <location>
        <begin position="16"/>
        <end position="37"/>
    </location>
</feature>
<feature type="transmembrane region" description="Helical" evidence="6">
    <location>
        <begin position="413"/>
        <end position="436"/>
    </location>
</feature>
<evidence type="ECO:0008006" key="9">
    <source>
        <dbReference type="Google" id="ProtNLM"/>
    </source>
</evidence>
<feature type="transmembrane region" description="Helical" evidence="6">
    <location>
        <begin position="344"/>
        <end position="368"/>
    </location>
</feature>
<dbReference type="EMBL" id="RZGK01000020">
    <property type="protein sequence ID" value="KAF9691503.1"/>
    <property type="molecule type" value="Genomic_DNA"/>
</dbReference>
<keyword evidence="3 6" id="KW-1133">Transmembrane helix</keyword>
<dbReference type="OrthoDB" id="4454541at2759"/>
<proteinExistence type="predicted"/>
<reference evidence="7" key="2">
    <citation type="submission" date="2020-09" db="EMBL/GenBank/DDBJ databases">
        <title>Reference genome assembly for Australian Ascochyta lentis isolate Al4.</title>
        <authorList>
            <person name="Lee R.C."/>
            <person name="Farfan-Caceres L.M."/>
            <person name="Debler J.W."/>
            <person name="Williams A.H."/>
            <person name="Henares B.M."/>
        </authorList>
    </citation>
    <scope>NUCLEOTIDE SEQUENCE</scope>
    <source>
        <strain evidence="7">Al4</strain>
    </source>
</reference>
<feature type="compositionally biased region" description="Basic and acidic residues" evidence="5">
    <location>
        <begin position="190"/>
        <end position="200"/>
    </location>
</feature>
<feature type="transmembrane region" description="Helical" evidence="6">
    <location>
        <begin position="49"/>
        <end position="69"/>
    </location>
</feature>
<evidence type="ECO:0000256" key="3">
    <source>
        <dbReference type="ARBA" id="ARBA00022989"/>
    </source>
</evidence>
<keyword evidence="8" id="KW-1185">Reference proteome</keyword>
<evidence type="ECO:0000256" key="5">
    <source>
        <dbReference type="SAM" id="MobiDB-lite"/>
    </source>
</evidence>
<dbReference type="PANTHER" id="PTHR31794:SF4">
    <property type="entry name" value="AUXIN EFFLUX TRANSPORTER FAMILY PROTEIN (EUROFUNG)"/>
    <property type="match status" value="1"/>
</dbReference>
<accession>A0A8H7IY12</accession>
<dbReference type="PANTHER" id="PTHR31794">
    <property type="entry name" value="AUXIN EFFLUX TRANSPORTER FAMILY PROTEIN (EUROFUNG)"/>
    <property type="match status" value="1"/>
</dbReference>
<dbReference type="GO" id="GO:0055085">
    <property type="term" value="P:transmembrane transport"/>
    <property type="evidence" value="ECO:0007669"/>
    <property type="project" value="InterPro"/>
</dbReference>
<dbReference type="Pfam" id="PF03547">
    <property type="entry name" value="Mem_trans"/>
    <property type="match status" value="1"/>
</dbReference>
<evidence type="ECO:0000313" key="8">
    <source>
        <dbReference type="Proteomes" id="UP000651452"/>
    </source>
</evidence>
<feature type="region of interest" description="Disordered" evidence="5">
    <location>
        <begin position="174"/>
        <end position="216"/>
    </location>
</feature>
<dbReference type="Proteomes" id="UP000651452">
    <property type="component" value="Unassembled WGS sequence"/>
</dbReference>
<dbReference type="GO" id="GO:0016020">
    <property type="term" value="C:membrane"/>
    <property type="evidence" value="ECO:0007669"/>
    <property type="project" value="UniProtKB-SubCell"/>
</dbReference>
<name>A0A8H7IY12_9PLEO</name>
<feature type="transmembrane region" description="Helical" evidence="6">
    <location>
        <begin position="300"/>
        <end position="323"/>
    </location>
</feature>
<dbReference type="CDD" id="cd12148">
    <property type="entry name" value="fungal_TF_MHR"/>
    <property type="match status" value="1"/>
</dbReference>
<feature type="transmembrane region" description="Helical" evidence="6">
    <location>
        <begin position="260"/>
        <end position="280"/>
    </location>
</feature>
<evidence type="ECO:0000256" key="6">
    <source>
        <dbReference type="SAM" id="Phobius"/>
    </source>
</evidence>
<evidence type="ECO:0000313" key="7">
    <source>
        <dbReference type="EMBL" id="KAF9691503.1"/>
    </source>
</evidence>
<keyword evidence="4 6" id="KW-0472">Membrane</keyword>
<evidence type="ECO:0000256" key="1">
    <source>
        <dbReference type="ARBA" id="ARBA00004141"/>
    </source>
</evidence>
<dbReference type="AlphaFoldDB" id="A0A8H7IY12"/>
<feature type="transmembrane region" description="Helical" evidence="6">
    <location>
        <begin position="380"/>
        <end position="401"/>
    </location>
</feature>
<reference evidence="7" key="1">
    <citation type="submission" date="2018-12" db="EMBL/GenBank/DDBJ databases">
        <authorList>
            <person name="Syme R.A."/>
            <person name="Farfan-Caceres L."/>
            <person name="Lichtenzveig J."/>
        </authorList>
    </citation>
    <scope>NUCLEOTIDE SEQUENCE</scope>
    <source>
        <strain evidence="7">Al4</strain>
    </source>
</reference>
<dbReference type="GO" id="GO:0005783">
    <property type="term" value="C:endoplasmic reticulum"/>
    <property type="evidence" value="ECO:0007669"/>
    <property type="project" value="TreeGrafter"/>
</dbReference>
<organism evidence="7 8">
    <name type="scientific">Ascochyta lentis</name>
    <dbReference type="NCBI Taxonomy" id="205686"/>
    <lineage>
        <taxon>Eukaryota</taxon>
        <taxon>Fungi</taxon>
        <taxon>Dikarya</taxon>
        <taxon>Ascomycota</taxon>
        <taxon>Pezizomycotina</taxon>
        <taxon>Dothideomycetes</taxon>
        <taxon>Pleosporomycetidae</taxon>
        <taxon>Pleosporales</taxon>
        <taxon>Pleosporineae</taxon>
        <taxon>Didymellaceae</taxon>
        <taxon>Ascochyta</taxon>
    </lineage>
</organism>
<feature type="compositionally biased region" description="Acidic residues" evidence="5">
    <location>
        <begin position="177"/>
        <end position="189"/>
    </location>
</feature>
<comment type="subcellular location">
    <subcellularLocation>
        <location evidence="1">Membrane</location>
        <topology evidence="1">Multi-pass membrane protein</topology>
    </subcellularLocation>
</comment>
<evidence type="ECO:0000256" key="4">
    <source>
        <dbReference type="ARBA" id="ARBA00023136"/>
    </source>
</evidence>
<comment type="caution">
    <text evidence="7">The sequence shown here is derived from an EMBL/GenBank/DDBJ whole genome shotgun (WGS) entry which is preliminary data.</text>
</comment>
<sequence>MGISASELLVPFSGSIQAAFSVLLTIAFGVLAAQCNLLSTNAAKEVSRLCVRMFLPALLIFKIGSNLHAGTAGRYLPILVWSISYTLLTVVFGRILTRLFKLPAWVTPALAFNNTTSLPLLLTQSLKQTQILDSLLINDDSATDALDRAESYFLINAMVSNSLTFALGPRLLRPSDEDAPDSEDDDEADDNIKDNDRTSGDQDDLNSDIERGPDGIINERTSLLPQRVVLKTNRVEKKGYLKTKDWYNKLSPRLQEILDITWQFANAPLLGAVVGAIIGLTPPLHRLFFNPSNEGGYLNAWMTTAVMNIGELFATTQIIVVGVKLSQSMLRMKRGEDSGEVPKASLALVTLIRFIIWPLLSIPLIWALASKTHLLKGDPILWFSMMLMPTGPPAMILVALTDVTGAPEKMKMTIAKVLTMSYAVTPLISFAVHYLVPIFSESNDVVTSVSSRSAFLFDAIVSVGCRAEQGFDSPSFRRLQSGLREHLTALLVNSEQPCLEDVQAITLMAAYSENGYMLIALALRFAIQLGLHKAVDQLISGTYDQEFVSADESELYRLQRVWHGICNLELFFSLDGGHTPSVPSRTTPRKIRALLNHVECTPVDVRLLSQVELNIIRADAYSEILEHSGPLILDGEGILRSKIHDTNIELSLWLKEWTTVVSGRPGSECALALLNLNIQYDWALLTLHLKAVSVSGIENIAMMTQFQKEMIQKAKEASTRHLRYLLEASVSPSSHFEPAPAYLNTFKWTMDYVWAKGAFSVLLVLRLAILLRDPITHISSLLRDAHRVLEELKKVTIGNIPYFQILQTSIEKCEAAIADYSMQEDAPDMAPAVSGPAESDFQGYAPSQFTFEWDFPGLNLKHMPFGWQDLFVDIENLF</sequence>